<feature type="compositionally biased region" description="Acidic residues" evidence="1">
    <location>
        <begin position="109"/>
        <end position="145"/>
    </location>
</feature>
<comment type="caution">
    <text evidence="2">The sequence shown here is derived from an EMBL/GenBank/DDBJ whole genome shotgun (WGS) entry which is preliminary data.</text>
</comment>
<keyword evidence="3" id="KW-1185">Reference proteome</keyword>
<protein>
    <submittedName>
        <fullName evidence="2">Uncharacterized protein</fullName>
    </submittedName>
</protein>
<evidence type="ECO:0000313" key="3">
    <source>
        <dbReference type="Proteomes" id="UP001259659"/>
    </source>
</evidence>
<accession>A0ABU2FG49</accession>
<organism evidence="2 3">
    <name type="scientific">Haloarcula saliterrae</name>
    <dbReference type="NCBI Taxonomy" id="2950534"/>
    <lineage>
        <taxon>Archaea</taxon>
        <taxon>Methanobacteriati</taxon>
        <taxon>Methanobacteriota</taxon>
        <taxon>Stenosarchaea group</taxon>
        <taxon>Halobacteria</taxon>
        <taxon>Halobacteriales</taxon>
        <taxon>Haloarculaceae</taxon>
        <taxon>Haloarcula</taxon>
    </lineage>
</organism>
<dbReference type="Proteomes" id="UP001259659">
    <property type="component" value="Unassembled WGS sequence"/>
</dbReference>
<reference evidence="2 3" key="1">
    <citation type="submission" date="2022-06" db="EMBL/GenBank/DDBJ databases">
        <title>Haloarcula sp. a new haloarchaeum isolate from saline soil.</title>
        <authorList>
            <person name="Strakova D."/>
            <person name="Galisteo C."/>
            <person name="Sanchez-Porro C."/>
            <person name="Ventosa A."/>
        </authorList>
    </citation>
    <scope>NUCLEOTIDE SEQUENCE [LARGE SCALE GENOMIC DNA]</scope>
    <source>
        <strain evidence="2 3">S1CR25-12</strain>
    </source>
</reference>
<proteinExistence type="predicted"/>
<name>A0ABU2FG49_9EURY</name>
<feature type="compositionally biased region" description="Acidic residues" evidence="1">
    <location>
        <begin position="154"/>
        <end position="166"/>
    </location>
</feature>
<dbReference type="RefSeq" id="WP_310921048.1">
    <property type="nucleotide sequence ID" value="NZ_JAMQON010000005.1"/>
</dbReference>
<sequence>MPEITVTETQRQRLESIQSDLEAAYIDTYGHIRTTDTVQYLLDTYTPPTQPSGEGAHERIATAEFHLLQEIAADVEGVPGSGIDTATMRGELLSTLGVEEFAARLAELDASEGPDADVGDSEAGDSDVDTDAEDGDAADSDDTSTDEPTAAGDEPTESDGDGDADGGSEAGESGGDADTADSTPNTDGPGAVLSAANQLLKTHDDKWRKSGGNEPYEVDLPDGTTEAVRTKDDIRGLLFKHY</sequence>
<evidence type="ECO:0000256" key="1">
    <source>
        <dbReference type="SAM" id="MobiDB-lite"/>
    </source>
</evidence>
<feature type="region of interest" description="Disordered" evidence="1">
    <location>
        <begin position="109"/>
        <end position="221"/>
    </location>
</feature>
<evidence type="ECO:0000313" key="2">
    <source>
        <dbReference type="EMBL" id="MDS0261237.1"/>
    </source>
</evidence>
<gene>
    <name evidence="2" type="ORF">NDI56_17695</name>
</gene>
<dbReference type="EMBL" id="JAMQON010000005">
    <property type="protein sequence ID" value="MDS0261237.1"/>
    <property type="molecule type" value="Genomic_DNA"/>
</dbReference>